<feature type="region of interest" description="Disordered" evidence="1">
    <location>
        <begin position="154"/>
        <end position="184"/>
    </location>
</feature>
<evidence type="ECO:0000313" key="2">
    <source>
        <dbReference type="EMBL" id="KAF8674870.1"/>
    </source>
</evidence>
<feature type="compositionally biased region" description="Low complexity" evidence="1">
    <location>
        <begin position="244"/>
        <end position="253"/>
    </location>
</feature>
<dbReference type="EMBL" id="JACEFO010002193">
    <property type="protein sequence ID" value="KAF8674870.1"/>
    <property type="molecule type" value="Genomic_DNA"/>
</dbReference>
<feature type="compositionally biased region" description="Basic and acidic residues" evidence="1">
    <location>
        <begin position="229"/>
        <end position="243"/>
    </location>
</feature>
<evidence type="ECO:0000313" key="3">
    <source>
        <dbReference type="Proteomes" id="UP000636709"/>
    </source>
</evidence>
<reference evidence="2" key="1">
    <citation type="submission" date="2020-07" db="EMBL/GenBank/DDBJ databases">
        <title>Genome sequence and genetic diversity analysis of an under-domesticated orphan crop, white fonio (Digitaria exilis).</title>
        <authorList>
            <person name="Bennetzen J.L."/>
            <person name="Chen S."/>
            <person name="Ma X."/>
            <person name="Wang X."/>
            <person name="Yssel A.E.J."/>
            <person name="Chaluvadi S.R."/>
            <person name="Johnson M."/>
            <person name="Gangashetty P."/>
            <person name="Hamidou F."/>
            <person name="Sanogo M.D."/>
            <person name="Zwaenepoel A."/>
            <person name="Wallace J."/>
            <person name="Van De Peer Y."/>
            <person name="Van Deynze A."/>
        </authorList>
    </citation>
    <scope>NUCLEOTIDE SEQUENCE</scope>
    <source>
        <tissue evidence="2">Leaves</tissue>
    </source>
</reference>
<organism evidence="2 3">
    <name type="scientific">Digitaria exilis</name>
    <dbReference type="NCBI Taxonomy" id="1010633"/>
    <lineage>
        <taxon>Eukaryota</taxon>
        <taxon>Viridiplantae</taxon>
        <taxon>Streptophyta</taxon>
        <taxon>Embryophyta</taxon>
        <taxon>Tracheophyta</taxon>
        <taxon>Spermatophyta</taxon>
        <taxon>Magnoliopsida</taxon>
        <taxon>Liliopsida</taxon>
        <taxon>Poales</taxon>
        <taxon>Poaceae</taxon>
        <taxon>PACMAD clade</taxon>
        <taxon>Panicoideae</taxon>
        <taxon>Panicodae</taxon>
        <taxon>Paniceae</taxon>
        <taxon>Anthephorinae</taxon>
        <taxon>Digitaria</taxon>
    </lineage>
</organism>
<keyword evidence="3" id="KW-1185">Reference proteome</keyword>
<feature type="region of interest" description="Disordered" evidence="1">
    <location>
        <begin position="426"/>
        <end position="469"/>
    </location>
</feature>
<proteinExistence type="predicted"/>
<feature type="region of interest" description="Disordered" evidence="1">
    <location>
        <begin position="228"/>
        <end position="299"/>
    </location>
</feature>
<name>A0A835B1N1_9POAL</name>
<feature type="compositionally biased region" description="Basic and acidic residues" evidence="1">
    <location>
        <begin position="426"/>
        <end position="436"/>
    </location>
</feature>
<comment type="caution">
    <text evidence="2">The sequence shown here is derived from an EMBL/GenBank/DDBJ whole genome shotgun (WGS) entry which is preliminary data.</text>
</comment>
<gene>
    <name evidence="2" type="ORF">HU200_048004</name>
</gene>
<dbReference type="Proteomes" id="UP000636709">
    <property type="component" value="Unassembled WGS sequence"/>
</dbReference>
<protein>
    <submittedName>
        <fullName evidence="2">Uncharacterized protein</fullName>
    </submittedName>
</protein>
<feature type="region of interest" description="Disordered" evidence="1">
    <location>
        <begin position="314"/>
        <end position="356"/>
    </location>
</feature>
<sequence length="469" mass="50124">MSILWQAPLYLVHGAADVFGGIGMAEFFNDQSTIGVPGEANTQFAEGQSQQQEVHVASSCYGIKEGSLMDWRMGLHFVLPPASIFVVSVPHNMHSLGIRCPSASAKVGPVAMAILASTDFSSPFSISFSPLHIELTCARVPALTWSGSFPNWAGKSSKLTKSPQAPRYRRALDDSNPGGLVPPQETLPAELQLKLTTATTITLQSGMGFQGNASGEGYDATVTVIARPTSEEQKNDASKEVTDASRASSSSARKQAKAFTLPQPSQTMNNLEKAMQDELSLQQQPDSSKRARTTAYASAAENRQCFRSRALPYDMSTEGRSSGLPSCRSGGGAAPPSPSVEAGMPPLKEPNVLVGPTHPSSADPYAIADPYAMPCVLTGTHTPCALWSALIPFVAPRLPKAALPSPSHHAYTFVLASCKRVNPERVDPAMKKRESNLYRPTYARPGLRQREEGRGRRVGPPPGHDNGGR</sequence>
<dbReference type="AlphaFoldDB" id="A0A835B1N1"/>
<dbReference type="OrthoDB" id="8904098at2759"/>
<evidence type="ECO:0000256" key="1">
    <source>
        <dbReference type="SAM" id="MobiDB-lite"/>
    </source>
</evidence>
<accession>A0A835B1N1</accession>